<dbReference type="GO" id="GO:0005634">
    <property type="term" value="C:nucleus"/>
    <property type="evidence" value="ECO:0007669"/>
    <property type="project" value="UniProtKB-SubCell"/>
</dbReference>
<reference evidence="8" key="1">
    <citation type="submission" date="2021-01" db="EMBL/GenBank/DDBJ databases">
        <authorList>
            <person name="Corre E."/>
            <person name="Pelletier E."/>
            <person name="Niang G."/>
            <person name="Scheremetjew M."/>
            <person name="Finn R."/>
            <person name="Kale V."/>
            <person name="Holt S."/>
            <person name="Cochrane G."/>
            <person name="Meng A."/>
            <person name="Brown T."/>
            <person name="Cohen L."/>
        </authorList>
    </citation>
    <scope>NUCLEOTIDE SEQUENCE</scope>
    <source>
        <strain evidence="8">Clade-D-RCC2572</strain>
    </source>
</reference>
<evidence type="ECO:0000256" key="5">
    <source>
        <dbReference type="ARBA" id="ARBA00023242"/>
    </source>
</evidence>
<accession>A0A7S0KI31</accession>
<comment type="similarity">
    <text evidence="2">Belongs to the TRM6/GCD10 family.</text>
</comment>
<evidence type="ECO:0000256" key="2">
    <source>
        <dbReference type="ARBA" id="ARBA00008320"/>
    </source>
</evidence>
<dbReference type="Pfam" id="PF04189">
    <property type="entry name" value="Gcd10p"/>
    <property type="match status" value="1"/>
</dbReference>
<gene>
    <name evidence="8" type="ORF">OMED0929_LOCUS3085</name>
</gene>
<dbReference type="EMBL" id="HBEW01003698">
    <property type="protein sequence ID" value="CAD8580974.1"/>
    <property type="molecule type" value="Transcribed_RNA"/>
</dbReference>
<organism evidence="8">
    <name type="scientific">Ostreococcus mediterraneus</name>
    <dbReference type="NCBI Taxonomy" id="1486918"/>
    <lineage>
        <taxon>Eukaryota</taxon>
        <taxon>Viridiplantae</taxon>
        <taxon>Chlorophyta</taxon>
        <taxon>Mamiellophyceae</taxon>
        <taxon>Mamiellales</taxon>
        <taxon>Bathycoccaceae</taxon>
        <taxon>Ostreococcus</taxon>
    </lineage>
</organism>
<comment type="subcellular location">
    <subcellularLocation>
        <location evidence="1">Nucleus</location>
    </subcellularLocation>
</comment>
<evidence type="ECO:0000256" key="6">
    <source>
        <dbReference type="ARBA" id="ARBA00032319"/>
    </source>
</evidence>
<keyword evidence="4" id="KW-0819">tRNA processing</keyword>
<keyword evidence="5" id="KW-0539">Nucleus</keyword>
<evidence type="ECO:0000256" key="4">
    <source>
        <dbReference type="ARBA" id="ARBA00022694"/>
    </source>
</evidence>
<dbReference type="AlphaFoldDB" id="A0A7S0KI31"/>
<evidence type="ECO:0000313" key="8">
    <source>
        <dbReference type="EMBL" id="CAD8580974.1"/>
    </source>
</evidence>
<feature type="compositionally biased region" description="Basic and acidic residues" evidence="7">
    <location>
        <begin position="90"/>
        <end position="104"/>
    </location>
</feature>
<dbReference type="GO" id="GO:0031515">
    <property type="term" value="C:tRNA (m1A) methyltransferase complex"/>
    <property type="evidence" value="ECO:0007669"/>
    <property type="project" value="InterPro"/>
</dbReference>
<sequence length="440" mass="48552">MNHARTATPMAAVPDVREPRVMEVGDVVLIEVNEGDRASFVTIKAEGEVEIGKRQRVPVKALLGAPFGSTYEVIHGTGAVVRIGPECVDHEDVGSAPTEDERSNKNVSNKQEGAQQLSDGEISALRKKFTAEEVVEIITRYSKTFEDKTAFAQEKYRARKLKKHMTKFLARFPSPRHVCEQYFYNNANKTSYMRHDALSMLVNLGNIGAHAQPIVVDTCAGLVLGAVTNRMGGFGRLCNAFVGQSPMGMEAMLMMNLDENHLETVRHAAISDLVANRKKFQNASSVDEKANETETSTVEESEKKDRKFMKIKYADDEHMDEFAREGFTSLIVASLSVEPKATLEQLLPLCAPSAPFAVWFNAAQPLAEALHHLRNENIAINLTLHEPFLREQQVLPGRTHPVMTTDAGSGGYVLSGIYVPRSVSSVESDGGEHKDKKQKA</sequence>
<evidence type="ECO:0000256" key="1">
    <source>
        <dbReference type="ARBA" id="ARBA00004123"/>
    </source>
</evidence>
<feature type="compositionally biased region" description="Polar residues" evidence="7">
    <location>
        <begin position="105"/>
        <end position="117"/>
    </location>
</feature>
<name>A0A7S0KI31_9CHLO</name>
<evidence type="ECO:0000256" key="3">
    <source>
        <dbReference type="ARBA" id="ARBA00021704"/>
    </source>
</evidence>
<dbReference type="InterPro" id="IPR017423">
    <property type="entry name" value="TRM6"/>
</dbReference>
<protein>
    <recommendedName>
        <fullName evidence="3">tRNA (adenine(58)-N(1))-methyltransferase non-catalytic subunit TRM6</fullName>
    </recommendedName>
    <alternativeName>
        <fullName evidence="6">tRNA(m1A58)-methyltransferase subunit TRM6</fullName>
    </alternativeName>
</protein>
<evidence type="ECO:0000256" key="7">
    <source>
        <dbReference type="SAM" id="MobiDB-lite"/>
    </source>
</evidence>
<dbReference type="PANTHER" id="PTHR12945:SF0">
    <property type="entry name" value="TRNA (ADENINE(58)-N(1))-METHYLTRANSFERASE NON-CATALYTIC SUBUNIT TRM6"/>
    <property type="match status" value="1"/>
</dbReference>
<dbReference type="PANTHER" id="PTHR12945">
    <property type="entry name" value="TRANSLATION INITIATION FACTOR EIF3-RELATED"/>
    <property type="match status" value="1"/>
</dbReference>
<feature type="region of interest" description="Disordered" evidence="7">
    <location>
        <begin position="90"/>
        <end position="117"/>
    </location>
</feature>
<proteinExistence type="inferred from homology"/>
<dbReference type="GO" id="GO:0030488">
    <property type="term" value="P:tRNA methylation"/>
    <property type="evidence" value="ECO:0007669"/>
    <property type="project" value="InterPro"/>
</dbReference>